<organism evidence="1 2">
    <name type="scientific">Papaver atlanticum</name>
    <dbReference type="NCBI Taxonomy" id="357466"/>
    <lineage>
        <taxon>Eukaryota</taxon>
        <taxon>Viridiplantae</taxon>
        <taxon>Streptophyta</taxon>
        <taxon>Embryophyta</taxon>
        <taxon>Tracheophyta</taxon>
        <taxon>Spermatophyta</taxon>
        <taxon>Magnoliopsida</taxon>
        <taxon>Ranunculales</taxon>
        <taxon>Papaveraceae</taxon>
        <taxon>Papaveroideae</taxon>
        <taxon>Papaver</taxon>
    </lineage>
</organism>
<sequence length="101" mass="11154">MGKIGFSSIVSTSRRFISFAERDSSFYDFRTQLISGIRTFAINSLTKSVSSGGATYTLGFPLLSCNRLSRARLDEKRKTRSLLDFAAPLCNGATVERCKEA</sequence>
<dbReference type="Proteomes" id="UP001202328">
    <property type="component" value="Unassembled WGS sequence"/>
</dbReference>
<proteinExistence type="predicted"/>
<evidence type="ECO:0000313" key="1">
    <source>
        <dbReference type="EMBL" id="KAI3960523.1"/>
    </source>
</evidence>
<evidence type="ECO:0000313" key="2">
    <source>
        <dbReference type="Proteomes" id="UP001202328"/>
    </source>
</evidence>
<gene>
    <name evidence="1" type="ORF">MKW98_003022</name>
</gene>
<keyword evidence="2" id="KW-1185">Reference proteome</keyword>
<comment type="caution">
    <text evidence="1">The sequence shown here is derived from an EMBL/GenBank/DDBJ whole genome shotgun (WGS) entry which is preliminary data.</text>
</comment>
<dbReference type="EMBL" id="JAJJMB010000931">
    <property type="protein sequence ID" value="KAI3960523.1"/>
    <property type="molecule type" value="Genomic_DNA"/>
</dbReference>
<accession>A0AAD4TKH4</accession>
<protein>
    <submittedName>
        <fullName evidence="1">Uncharacterized protein</fullName>
    </submittedName>
</protein>
<dbReference type="AlphaFoldDB" id="A0AAD4TKH4"/>
<reference evidence="1" key="1">
    <citation type="submission" date="2022-04" db="EMBL/GenBank/DDBJ databases">
        <title>A functionally conserved STORR gene fusion in Papaver species that diverged 16.8 million years ago.</title>
        <authorList>
            <person name="Catania T."/>
        </authorList>
    </citation>
    <scope>NUCLEOTIDE SEQUENCE</scope>
    <source>
        <strain evidence="1">S-188037</strain>
    </source>
</reference>
<name>A0AAD4TKH4_9MAGN</name>